<evidence type="ECO:0000256" key="4">
    <source>
        <dbReference type="ARBA" id="ARBA00022605"/>
    </source>
</evidence>
<dbReference type="InterPro" id="IPR018198">
    <property type="entry name" value="ATP_PRibTrfase_CS"/>
</dbReference>
<keyword evidence="11" id="KW-1185">Reference proteome</keyword>
<evidence type="ECO:0000259" key="9">
    <source>
        <dbReference type="Pfam" id="PF08029"/>
    </source>
</evidence>
<dbReference type="OMA" id="NMRGNNA"/>
<dbReference type="NCBIfam" id="TIGR00070">
    <property type="entry name" value="hisG"/>
    <property type="match status" value="1"/>
</dbReference>
<dbReference type="InterPro" id="IPR015867">
    <property type="entry name" value="N-reg_PII/ATP_PRibTrfase_C"/>
</dbReference>
<dbReference type="InterPro" id="IPR011322">
    <property type="entry name" value="N-reg_PII-like_a/b"/>
</dbReference>
<dbReference type="SUPFAM" id="SSF53850">
    <property type="entry name" value="Periplasmic binding protein-like II"/>
    <property type="match status" value="1"/>
</dbReference>
<organism evidence="10 11">
    <name type="scientific">Porphyridium purpureum</name>
    <name type="common">Red alga</name>
    <name type="synonym">Porphyridium cruentum</name>
    <dbReference type="NCBI Taxonomy" id="35688"/>
    <lineage>
        <taxon>Eukaryota</taxon>
        <taxon>Rhodophyta</taxon>
        <taxon>Bangiophyceae</taxon>
        <taxon>Porphyridiales</taxon>
        <taxon>Porphyridiaceae</taxon>
        <taxon>Porphyridium</taxon>
    </lineage>
</organism>
<dbReference type="EMBL" id="VRMN01000008">
    <property type="protein sequence ID" value="KAA8493042.1"/>
    <property type="molecule type" value="Genomic_DNA"/>
</dbReference>
<dbReference type="GO" id="GO:0005737">
    <property type="term" value="C:cytoplasm"/>
    <property type="evidence" value="ECO:0007669"/>
    <property type="project" value="InterPro"/>
</dbReference>
<keyword evidence="5 10" id="KW-0328">Glycosyltransferase</keyword>
<gene>
    <name evidence="10" type="ORF">FVE85_9314</name>
</gene>
<dbReference type="Gene3D" id="3.30.70.120">
    <property type="match status" value="1"/>
</dbReference>
<dbReference type="GO" id="GO:0000287">
    <property type="term" value="F:magnesium ion binding"/>
    <property type="evidence" value="ECO:0007669"/>
    <property type="project" value="InterPro"/>
</dbReference>
<keyword evidence="4" id="KW-0028">Amino-acid biosynthesis</keyword>
<sequence length="439" mass="47091">MAAFVTPVWASSASVGTTPRTLGASGSCVLRPRLRSAGRCRSRAGVSRLRGERMRSAMESDTVVDKADAHSLGTGAPASPSAPATVAESAALGAAESKNGSVREGRKEGIMRLAIPSKGGMADETKALLKAVGMDLVISNPRQYIAKLRDVENLEVWLQRPSDIARKVANGDVDLGITGHDLIAEYAGMSQEIVTVHEDLGFGACHLGIGVPMGWSHINTIDELFAEYANAPEPLRIATKFSNLGERFFAEKGFSNYRFVYMDGALEASTQMGTADIILDLVSSGVTLRENLLKEISGGMVLQSTMQLVANRTELQKSKPLLGVARELLERIEAHILGADQYNLIANIRGASPGEVARKLAKGTVLRGMDGPTISMVIPPQGMDEGMYAIALVIPKRLLYRAVQELRSIGGSGVCVLPVTYVFEAESKRWNQVERALEL</sequence>
<dbReference type="GO" id="GO:0003879">
    <property type="term" value="F:ATP phosphoribosyltransferase activity"/>
    <property type="evidence" value="ECO:0007669"/>
    <property type="project" value="UniProtKB-EC"/>
</dbReference>
<evidence type="ECO:0000313" key="10">
    <source>
        <dbReference type="EMBL" id="KAA8493042.1"/>
    </source>
</evidence>
<name>A0A5J4YQG6_PORPP</name>
<dbReference type="PROSITE" id="PS01316">
    <property type="entry name" value="ATP_P_PHORIBOSYLTR"/>
    <property type="match status" value="1"/>
</dbReference>
<dbReference type="InterPro" id="IPR013115">
    <property type="entry name" value="HisG_C"/>
</dbReference>
<dbReference type="SUPFAM" id="SSF54913">
    <property type="entry name" value="GlnB-like"/>
    <property type="match status" value="1"/>
</dbReference>
<reference evidence="11" key="1">
    <citation type="journal article" date="2019" name="Nat. Commun.">
        <title>Expansion of phycobilisome linker gene families in mesophilic red algae.</title>
        <authorList>
            <person name="Lee J."/>
            <person name="Kim D."/>
            <person name="Bhattacharya D."/>
            <person name="Yoon H.S."/>
        </authorList>
    </citation>
    <scope>NUCLEOTIDE SEQUENCE [LARGE SCALE GENOMIC DNA]</scope>
    <source>
        <strain evidence="11">CCMP 1328</strain>
    </source>
</reference>
<dbReference type="PANTHER" id="PTHR21403">
    <property type="entry name" value="ATP PHOSPHORIBOSYLTRANSFERASE ATP-PRTASE"/>
    <property type="match status" value="1"/>
</dbReference>
<dbReference type="PANTHER" id="PTHR21403:SF8">
    <property type="entry name" value="ATP PHOSPHORIBOSYLTRANSFERASE"/>
    <property type="match status" value="1"/>
</dbReference>
<feature type="domain" description="Histidine biosynthesis HisG C-terminal" evidence="9">
    <location>
        <begin position="365"/>
        <end position="420"/>
    </location>
</feature>
<dbReference type="InterPro" id="IPR001348">
    <property type="entry name" value="ATP_PRibTrfase_HisG"/>
</dbReference>
<dbReference type="GO" id="GO:0000105">
    <property type="term" value="P:L-histidine biosynthetic process"/>
    <property type="evidence" value="ECO:0007669"/>
    <property type="project" value="UniProtKB-UniPathway"/>
</dbReference>
<dbReference type="UniPathway" id="UPA00031">
    <property type="reaction ID" value="UER00006"/>
</dbReference>
<keyword evidence="7" id="KW-0368">Histidine biosynthesis</keyword>
<feature type="domain" description="ATP phosphoribosyltransferase catalytic" evidence="8">
    <location>
        <begin position="160"/>
        <end position="333"/>
    </location>
</feature>
<comment type="catalytic activity">
    <reaction evidence="1">
        <text>1-(5-phospho-beta-D-ribosyl)-ATP + diphosphate = 5-phospho-alpha-D-ribose 1-diphosphate + ATP</text>
        <dbReference type="Rhea" id="RHEA:18473"/>
        <dbReference type="ChEBI" id="CHEBI:30616"/>
        <dbReference type="ChEBI" id="CHEBI:33019"/>
        <dbReference type="ChEBI" id="CHEBI:58017"/>
        <dbReference type="ChEBI" id="CHEBI:73183"/>
        <dbReference type="EC" id="2.4.2.17"/>
    </reaction>
</comment>
<protein>
    <recommendedName>
        <fullName evidence="3">ATP phosphoribosyltransferase</fullName>
        <ecNumber evidence="3">2.4.2.17</ecNumber>
    </recommendedName>
</protein>
<dbReference type="OrthoDB" id="2574at2759"/>
<dbReference type="CDD" id="cd13593">
    <property type="entry name" value="PBP2_HisGL3"/>
    <property type="match status" value="1"/>
</dbReference>
<evidence type="ECO:0000256" key="6">
    <source>
        <dbReference type="ARBA" id="ARBA00022679"/>
    </source>
</evidence>
<keyword evidence="6 10" id="KW-0808">Transferase</keyword>
<comment type="caution">
    <text evidence="10">The sequence shown here is derived from an EMBL/GenBank/DDBJ whole genome shotgun (WGS) entry which is preliminary data.</text>
</comment>
<evidence type="ECO:0000256" key="1">
    <source>
        <dbReference type="ARBA" id="ARBA00000915"/>
    </source>
</evidence>
<accession>A0A5J4YQG6</accession>
<evidence type="ECO:0000256" key="2">
    <source>
        <dbReference type="ARBA" id="ARBA00004667"/>
    </source>
</evidence>
<comment type="pathway">
    <text evidence="2">Amino-acid biosynthesis; L-histidine biosynthesis; L-histidine from 5-phospho-alpha-D-ribose 1-diphosphate: step 1/9.</text>
</comment>
<evidence type="ECO:0000313" key="11">
    <source>
        <dbReference type="Proteomes" id="UP000324585"/>
    </source>
</evidence>
<evidence type="ECO:0000256" key="3">
    <source>
        <dbReference type="ARBA" id="ARBA00011946"/>
    </source>
</evidence>
<dbReference type="AlphaFoldDB" id="A0A5J4YQG6"/>
<evidence type="ECO:0000259" key="8">
    <source>
        <dbReference type="Pfam" id="PF01634"/>
    </source>
</evidence>
<dbReference type="Proteomes" id="UP000324585">
    <property type="component" value="Unassembled WGS sequence"/>
</dbReference>
<dbReference type="InterPro" id="IPR013820">
    <property type="entry name" value="ATP_PRibTrfase_cat"/>
</dbReference>
<dbReference type="Gene3D" id="3.40.190.10">
    <property type="entry name" value="Periplasmic binding protein-like II"/>
    <property type="match status" value="2"/>
</dbReference>
<dbReference type="Pfam" id="PF01634">
    <property type="entry name" value="HisG"/>
    <property type="match status" value="1"/>
</dbReference>
<dbReference type="Pfam" id="PF08029">
    <property type="entry name" value="HisG_C"/>
    <property type="match status" value="1"/>
</dbReference>
<proteinExistence type="predicted"/>
<evidence type="ECO:0000256" key="5">
    <source>
        <dbReference type="ARBA" id="ARBA00022676"/>
    </source>
</evidence>
<dbReference type="EC" id="2.4.2.17" evidence="3"/>
<evidence type="ECO:0000256" key="7">
    <source>
        <dbReference type="ARBA" id="ARBA00023102"/>
    </source>
</evidence>